<feature type="domain" description="Zinc finger CGNR" evidence="1">
    <location>
        <begin position="143"/>
        <end position="182"/>
    </location>
</feature>
<dbReference type="SUPFAM" id="SSF160904">
    <property type="entry name" value="Jann2411-like"/>
    <property type="match status" value="1"/>
</dbReference>
<evidence type="ECO:0000313" key="2">
    <source>
        <dbReference type="EMBL" id="MBA2897111.1"/>
    </source>
</evidence>
<comment type="caution">
    <text evidence="2">The sequence shown here is derived from an EMBL/GenBank/DDBJ whole genome shotgun (WGS) entry which is preliminary data.</text>
</comment>
<dbReference type="InterPro" id="IPR010852">
    <property type="entry name" value="ABATE"/>
</dbReference>
<dbReference type="Gene3D" id="1.10.3300.10">
    <property type="entry name" value="Jann2411-like domain"/>
    <property type="match status" value="1"/>
</dbReference>
<protein>
    <submittedName>
        <fullName evidence="2">Putative RNA-binding Zn ribbon-like protein</fullName>
    </submittedName>
</protein>
<gene>
    <name evidence="2" type="ORF">HNR30_008507</name>
</gene>
<dbReference type="PANTHER" id="PTHR35525">
    <property type="entry name" value="BLL6575 PROTEIN"/>
    <property type="match status" value="1"/>
</dbReference>
<dbReference type="Pfam" id="PF07336">
    <property type="entry name" value="ABATE"/>
    <property type="match status" value="1"/>
</dbReference>
<sequence length="189" mass="20849">MMDVEFPILGSEPLPVEFANTLYGIGEQTDYLQSAAWIDEWFTQVMGAARHPEMGRHADEVRTLRDTVHALLSAATQDRTPEPDLVQRLNAYAAAAPTYLSLTWPPGGPAAQLQDTAAGPAAVLGRIAACCIELLTGPGSGDLRRCQGPGCSMFFVKAQPRRRWCHPSCGHRDRQSRYYRRHLSRGATR</sequence>
<keyword evidence="3" id="KW-1185">Reference proteome</keyword>
<dbReference type="InterPro" id="IPR021005">
    <property type="entry name" value="Znf_CGNR"/>
</dbReference>
<name>A0A7W0CTN8_9ACTN</name>
<dbReference type="InterPro" id="IPR023286">
    <property type="entry name" value="ABATE_dom_sf"/>
</dbReference>
<dbReference type="AlphaFoldDB" id="A0A7W0CTN8"/>
<reference evidence="2 3" key="1">
    <citation type="submission" date="2020-07" db="EMBL/GenBank/DDBJ databases">
        <title>Genomic Encyclopedia of Type Strains, Phase IV (KMG-IV): sequencing the most valuable type-strain genomes for metagenomic binning, comparative biology and taxonomic classification.</title>
        <authorList>
            <person name="Goeker M."/>
        </authorList>
    </citation>
    <scope>NUCLEOTIDE SEQUENCE [LARGE SCALE GENOMIC DNA]</scope>
    <source>
        <strain evidence="2 3">DSM 45533</strain>
    </source>
</reference>
<dbReference type="Proteomes" id="UP000530928">
    <property type="component" value="Unassembled WGS sequence"/>
</dbReference>
<evidence type="ECO:0000313" key="3">
    <source>
        <dbReference type="Proteomes" id="UP000530928"/>
    </source>
</evidence>
<proteinExistence type="predicted"/>
<dbReference type="PANTHER" id="PTHR35525:SF3">
    <property type="entry name" value="BLL6575 PROTEIN"/>
    <property type="match status" value="1"/>
</dbReference>
<dbReference type="Pfam" id="PF11706">
    <property type="entry name" value="zf-CGNR"/>
    <property type="match status" value="1"/>
</dbReference>
<organism evidence="2 3">
    <name type="scientific">Nonomuraea soli</name>
    <dbReference type="NCBI Taxonomy" id="1032476"/>
    <lineage>
        <taxon>Bacteria</taxon>
        <taxon>Bacillati</taxon>
        <taxon>Actinomycetota</taxon>
        <taxon>Actinomycetes</taxon>
        <taxon>Streptosporangiales</taxon>
        <taxon>Streptosporangiaceae</taxon>
        <taxon>Nonomuraea</taxon>
    </lineage>
</organism>
<accession>A0A7W0CTN8</accession>
<evidence type="ECO:0000259" key="1">
    <source>
        <dbReference type="Pfam" id="PF11706"/>
    </source>
</evidence>
<dbReference type="EMBL" id="JACDUR010000010">
    <property type="protein sequence ID" value="MBA2897111.1"/>
    <property type="molecule type" value="Genomic_DNA"/>
</dbReference>